<gene>
    <name evidence="2" type="ORF">A2998_00610</name>
</gene>
<dbReference type="InterPro" id="IPR035069">
    <property type="entry name" value="TTHA1013/TTHA0281-like"/>
</dbReference>
<organism evidence="2 3">
    <name type="scientific">Candidatus Staskawiczbacteria bacterium RIFCSPLOWO2_01_FULL_37_25b</name>
    <dbReference type="NCBI Taxonomy" id="1802213"/>
    <lineage>
        <taxon>Bacteria</taxon>
        <taxon>Candidatus Staskawicziibacteriota</taxon>
    </lineage>
</organism>
<dbReference type="EMBL" id="MHOZ01000050">
    <property type="protein sequence ID" value="OGZ71791.1"/>
    <property type="molecule type" value="Genomic_DNA"/>
</dbReference>
<evidence type="ECO:0000313" key="3">
    <source>
        <dbReference type="Proteomes" id="UP000178826"/>
    </source>
</evidence>
<proteinExistence type="predicted"/>
<dbReference type="AlphaFoldDB" id="A0A1G2IB73"/>
<dbReference type="InterPro" id="IPR031807">
    <property type="entry name" value="HicB-like"/>
</dbReference>
<name>A0A1G2IB73_9BACT</name>
<dbReference type="Proteomes" id="UP000178826">
    <property type="component" value="Unassembled WGS sequence"/>
</dbReference>
<protein>
    <submittedName>
        <fullName evidence="2">Antitoxin HicB</fullName>
    </submittedName>
</protein>
<accession>A0A1G2IB73</accession>
<dbReference type="PANTHER" id="PTHR34504:SF2">
    <property type="entry name" value="UPF0150 PROTEIN SSL0259"/>
    <property type="match status" value="1"/>
</dbReference>
<evidence type="ECO:0000259" key="1">
    <source>
        <dbReference type="Pfam" id="PF15919"/>
    </source>
</evidence>
<comment type="caution">
    <text evidence="2">The sequence shown here is derived from an EMBL/GenBank/DDBJ whole genome shotgun (WGS) entry which is preliminary data.</text>
</comment>
<dbReference type="Pfam" id="PF15919">
    <property type="entry name" value="HicB_lk_antitox"/>
    <property type="match status" value="1"/>
</dbReference>
<evidence type="ECO:0000313" key="2">
    <source>
        <dbReference type="EMBL" id="OGZ71791.1"/>
    </source>
</evidence>
<reference evidence="2 3" key="1">
    <citation type="journal article" date="2016" name="Nat. Commun.">
        <title>Thousands of microbial genomes shed light on interconnected biogeochemical processes in an aquifer system.</title>
        <authorList>
            <person name="Anantharaman K."/>
            <person name="Brown C.T."/>
            <person name="Hug L.A."/>
            <person name="Sharon I."/>
            <person name="Castelle C.J."/>
            <person name="Probst A.J."/>
            <person name="Thomas B.C."/>
            <person name="Singh A."/>
            <person name="Wilkins M.J."/>
            <person name="Karaoz U."/>
            <person name="Brodie E.L."/>
            <person name="Williams K.H."/>
            <person name="Hubbard S.S."/>
            <person name="Banfield J.F."/>
        </authorList>
    </citation>
    <scope>NUCLEOTIDE SEQUENCE [LARGE SCALE GENOMIC DNA]</scope>
</reference>
<feature type="domain" description="HicB-like antitoxin of toxin-antitoxin system" evidence="1">
    <location>
        <begin position="7"/>
        <end position="63"/>
    </location>
</feature>
<dbReference type="InterPro" id="IPR051404">
    <property type="entry name" value="TA_system_antitoxin"/>
</dbReference>
<dbReference type="SUPFAM" id="SSF143100">
    <property type="entry name" value="TTHA1013/TTHA0281-like"/>
    <property type="match status" value="1"/>
</dbReference>
<dbReference type="PANTHER" id="PTHR34504">
    <property type="entry name" value="ANTITOXIN HICB"/>
    <property type="match status" value="1"/>
</dbReference>
<dbReference type="Gene3D" id="3.30.160.250">
    <property type="match status" value="1"/>
</dbReference>
<sequence length="80" mass="8681">MAKSIRYNIIFRPEPEGGFTVIVPSLPGCVSYGKNLSEAKKMAIDAIKGYVASLKKHGDSIPTDEENFFTSVEVSRAGCL</sequence>